<evidence type="ECO:0000256" key="1">
    <source>
        <dbReference type="PROSITE-ProRule" id="PRU00409"/>
    </source>
</evidence>
<dbReference type="Gene3D" id="3.30.470.20">
    <property type="entry name" value="ATP-grasp fold, B domain"/>
    <property type="match status" value="1"/>
</dbReference>
<evidence type="ECO:0000313" key="4">
    <source>
        <dbReference type="Proteomes" id="UP000233786"/>
    </source>
</evidence>
<dbReference type="Pfam" id="PF08443">
    <property type="entry name" value="RimK"/>
    <property type="match status" value="1"/>
</dbReference>
<dbReference type="InterPro" id="IPR013815">
    <property type="entry name" value="ATP_grasp_subdomain_1"/>
</dbReference>
<dbReference type="Gene3D" id="3.30.1490.20">
    <property type="entry name" value="ATP-grasp fold, A domain"/>
    <property type="match status" value="1"/>
</dbReference>
<dbReference type="SUPFAM" id="SSF56059">
    <property type="entry name" value="Glutathione synthetase ATP-binding domain-like"/>
    <property type="match status" value="1"/>
</dbReference>
<dbReference type="RefSeq" id="WP_010696137.1">
    <property type="nucleotide sequence ID" value="NZ_CP061007.1"/>
</dbReference>
<dbReference type="InterPro" id="IPR013651">
    <property type="entry name" value="ATP-grasp_RimK-type"/>
</dbReference>
<dbReference type="GO" id="GO:0005737">
    <property type="term" value="C:cytoplasm"/>
    <property type="evidence" value="ECO:0007669"/>
    <property type="project" value="TreeGrafter"/>
</dbReference>
<proteinExistence type="predicted"/>
<dbReference type="AlphaFoldDB" id="A0A2N3Y023"/>
<protein>
    <submittedName>
        <fullName evidence="3">RimK-like ATP-grasp domain-containing protein</fullName>
    </submittedName>
</protein>
<name>A0A2N3Y023_SACSN</name>
<reference evidence="3" key="1">
    <citation type="submission" date="2017-12" db="EMBL/GenBank/DDBJ databases">
        <title>Sequencing the genomes of 1000 Actinobacteria strains.</title>
        <authorList>
            <person name="Klenk H.-P."/>
        </authorList>
    </citation>
    <scope>NUCLEOTIDE SEQUENCE [LARGE SCALE GENOMIC DNA]</scope>
    <source>
        <strain evidence="3">DSM 44228</strain>
    </source>
</reference>
<dbReference type="GO" id="GO:0046872">
    <property type="term" value="F:metal ion binding"/>
    <property type="evidence" value="ECO:0007669"/>
    <property type="project" value="InterPro"/>
</dbReference>
<dbReference type="GO" id="GO:0005524">
    <property type="term" value="F:ATP binding"/>
    <property type="evidence" value="ECO:0007669"/>
    <property type="project" value="UniProtKB-UniRule"/>
</dbReference>
<dbReference type="STRING" id="994479.GCA_000194155_03173"/>
<dbReference type="PROSITE" id="PS50975">
    <property type="entry name" value="ATP_GRASP"/>
    <property type="match status" value="1"/>
</dbReference>
<evidence type="ECO:0000313" key="3">
    <source>
        <dbReference type="EMBL" id="PKW16240.1"/>
    </source>
</evidence>
<dbReference type="InterPro" id="IPR011761">
    <property type="entry name" value="ATP-grasp"/>
</dbReference>
<dbReference type="EMBL" id="PJNB01000001">
    <property type="protein sequence ID" value="PKW16240.1"/>
    <property type="molecule type" value="Genomic_DNA"/>
</dbReference>
<accession>A0A2N3Y023</accession>
<organism evidence="3 4">
    <name type="scientific">Saccharopolyspora spinosa</name>
    <dbReference type="NCBI Taxonomy" id="60894"/>
    <lineage>
        <taxon>Bacteria</taxon>
        <taxon>Bacillati</taxon>
        <taxon>Actinomycetota</taxon>
        <taxon>Actinomycetes</taxon>
        <taxon>Pseudonocardiales</taxon>
        <taxon>Pseudonocardiaceae</taxon>
        <taxon>Saccharopolyspora</taxon>
    </lineage>
</organism>
<gene>
    <name evidence="3" type="ORF">A8926_4052</name>
</gene>
<dbReference type="PANTHER" id="PTHR21621:SF0">
    <property type="entry name" value="BETA-CITRYLGLUTAMATE SYNTHASE B-RELATED"/>
    <property type="match status" value="1"/>
</dbReference>
<dbReference type="Proteomes" id="UP000233786">
    <property type="component" value="Unassembled WGS sequence"/>
</dbReference>
<feature type="domain" description="ATP-grasp" evidence="2">
    <location>
        <begin position="136"/>
        <end position="322"/>
    </location>
</feature>
<keyword evidence="4" id="KW-1185">Reference proteome</keyword>
<dbReference type="PANTHER" id="PTHR21621">
    <property type="entry name" value="RIBOSOMAL PROTEIN S6 MODIFICATION PROTEIN"/>
    <property type="match status" value="1"/>
</dbReference>
<dbReference type="OrthoDB" id="3668575at2"/>
<comment type="caution">
    <text evidence="3">The sequence shown here is derived from an EMBL/GenBank/DDBJ whole genome shotgun (WGS) entry which is preliminary data.</text>
</comment>
<keyword evidence="1" id="KW-0547">Nucleotide-binding</keyword>
<dbReference type="GO" id="GO:0009432">
    <property type="term" value="P:SOS response"/>
    <property type="evidence" value="ECO:0007669"/>
    <property type="project" value="TreeGrafter"/>
</dbReference>
<sequence>MYSAVREVVTPSAKPAERMVNWIYNPDDFNPSHLDKIIADITDRWTAQGARHGFGFQFIPASELTPTCVDQPRLWRGGVDLLETRQCYIVDDIGNDQQAVSYLHGISRIIDASDSFVLNHAMAAPEWLERDKLAMIGRAAQLGLKVPKTVALPFRRHAREGLEVVRREIGGGPYILKARESGTGFGVLKVDTFEQLRSAVDIAAQTGKGYLVQEFLPNSGDLRVALVEGEVVTSMLREQVIGRYLSNIAQGGNASPSADFSVVLDDCLRVVRTLGADYLCVDFLITEQGPVFGEWCTVMANFSQFPEPARSELADAFFHWAGRLLEQRGRG</sequence>
<evidence type="ECO:0000259" key="2">
    <source>
        <dbReference type="PROSITE" id="PS50975"/>
    </source>
</evidence>
<dbReference type="GO" id="GO:0018169">
    <property type="term" value="F:ribosomal S6-glutamic acid ligase activity"/>
    <property type="evidence" value="ECO:0007669"/>
    <property type="project" value="TreeGrafter"/>
</dbReference>
<keyword evidence="1" id="KW-0067">ATP-binding</keyword>